<reference evidence="2" key="1">
    <citation type="submission" date="2017-03" db="EMBL/GenBank/DDBJ databases">
        <authorList>
            <person name="Safronova V.I."/>
            <person name="Sazanova A.L."/>
            <person name="Chirak E.R."/>
        </authorList>
    </citation>
    <scope>NUCLEOTIDE SEQUENCE [LARGE SCALE GENOMIC DNA]</scope>
    <source>
        <strain evidence="2">Ach-343</strain>
    </source>
</reference>
<dbReference type="EMBL" id="MZXV01000048">
    <property type="protein sequence ID" value="PZV36560.1"/>
    <property type="molecule type" value="Genomic_DNA"/>
</dbReference>
<comment type="caution">
    <text evidence="1">The sequence shown here is derived from an EMBL/GenBank/DDBJ whole genome shotgun (WGS) entry which is preliminary data.</text>
</comment>
<protein>
    <submittedName>
        <fullName evidence="1">Uncharacterized protein</fullName>
    </submittedName>
</protein>
<accession>A0A2W7C0D5</accession>
<gene>
    <name evidence="1" type="ORF">B5V02_21285</name>
</gene>
<name>A0A2W7C0D5_9HYPH</name>
<dbReference type="Proteomes" id="UP000248616">
    <property type="component" value="Unassembled WGS sequence"/>
</dbReference>
<evidence type="ECO:0000313" key="1">
    <source>
        <dbReference type="EMBL" id="PZV36560.1"/>
    </source>
</evidence>
<organism evidence="1 2">
    <name type="scientific">Mesorhizobium kowhaii</name>
    <dbReference type="NCBI Taxonomy" id="1300272"/>
    <lineage>
        <taxon>Bacteria</taxon>
        <taxon>Pseudomonadati</taxon>
        <taxon>Pseudomonadota</taxon>
        <taxon>Alphaproteobacteria</taxon>
        <taxon>Hyphomicrobiales</taxon>
        <taxon>Phyllobacteriaceae</taxon>
        <taxon>Mesorhizobium</taxon>
    </lineage>
</organism>
<proteinExistence type="predicted"/>
<dbReference type="AlphaFoldDB" id="A0A2W7C0D5"/>
<sequence>MQPHGGTTGLGMEIADRALLKPVVWRCGLTLVLCGRAVSTSSGSRAQRQWCRREELQEFDALIAVAADGAKRKIQRLRET</sequence>
<evidence type="ECO:0000313" key="2">
    <source>
        <dbReference type="Proteomes" id="UP000248616"/>
    </source>
</evidence>
<keyword evidence="2" id="KW-1185">Reference proteome</keyword>